<sequence>MYFQMVIMRNARKSGVVLRSGGRGGGEGDGDGGGSIVVFGSGVAGGGCDGRVAVAIDKDKTSLSALKWAIDNLITRDEAVKLIHVKEFPYNSAPGRKDEPSSQEAVIDSNILQLFLPFRCYCRRRHVRCEPVVIEDVDVAKALTDYVYQHRIQILLLGAASKNGLIRLFKTTDIPANVLKWAPDFCTVYIVSKGKINTVRNATRPVPTVSAGGALSLPPRDNSGNQRWYDELSTADMENSVPYAGRPSTDSNFFKFYENLGCEVSRETSRRDCDVYEPFTTNDNERPSWSSSDNHMEEYEEETRRLKVELKQTIDMYHAACKEALTAKREARAAKKKVN</sequence>
<dbReference type="STRING" id="3983.A0A2C9WIK7"/>
<accession>A0A2C9WIK7</accession>
<protein>
    <recommendedName>
        <fullName evidence="2">RING-type E3 ubiquitin transferase</fullName>
        <ecNumber evidence="2">2.3.2.27</ecNumber>
    </recommendedName>
</protein>
<dbReference type="EMBL" id="CM004388">
    <property type="protein sequence ID" value="OAY58988.1"/>
    <property type="molecule type" value="Genomic_DNA"/>
</dbReference>
<dbReference type="PANTHER" id="PTHR45647">
    <property type="entry name" value="OS02G0152300 PROTEIN"/>
    <property type="match status" value="1"/>
</dbReference>
<dbReference type="Gene3D" id="3.40.50.620">
    <property type="entry name" value="HUPs"/>
    <property type="match status" value="1"/>
</dbReference>
<dbReference type="GO" id="GO:0061630">
    <property type="term" value="F:ubiquitin protein ligase activity"/>
    <property type="evidence" value="ECO:0007669"/>
    <property type="project" value="UniProtKB-EC"/>
</dbReference>
<dbReference type="Pfam" id="PF00582">
    <property type="entry name" value="Usp"/>
    <property type="match status" value="1"/>
</dbReference>
<evidence type="ECO:0000256" key="3">
    <source>
        <dbReference type="ARBA" id="ARBA00022786"/>
    </source>
</evidence>
<reference evidence="5" key="1">
    <citation type="submission" date="2016-02" db="EMBL/GenBank/DDBJ databases">
        <title>WGS assembly of Manihot esculenta.</title>
        <authorList>
            <person name="Bredeson J.V."/>
            <person name="Prochnik S.E."/>
            <person name="Lyons J.B."/>
            <person name="Schmutz J."/>
            <person name="Grimwood J."/>
            <person name="Vrebalov J."/>
            <person name="Bart R.S."/>
            <person name="Amuge T."/>
            <person name="Ferguson M.E."/>
            <person name="Green R."/>
            <person name="Putnam N."/>
            <person name="Stites J."/>
            <person name="Rounsley S."/>
            <person name="Rokhsar D.S."/>
        </authorList>
    </citation>
    <scope>NUCLEOTIDE SEQUENCE [LARGE SCALE GENOMIC DNA]</scope>
    <source>
        <tissue evidence="5">Leaf</tissue>
    </source>
</reference>
<name>A0A2C9WIK7_MANES</name>
<proteinExistence type="predicted"/>
<dbReference type="InterPro" id="IPR051348">
    <property type="entry name" value="U-box_ubiquitin_ligases"/>
</dbReference>
<dbReference type="CDD" id="cd01989">
    <property type="entry name" value="USP_STK_Ubox_N"/>
    <property type="match status" value="1"/>
</dbReference>
<gene>
    <name evidence="5" type="ORF">MANES_02G222600</name>
</gene>
<feature type="domain" description="UspA" evidence="4">
    <location>
        <begin position="51"/>
        <end position="169"/>
    </location>
</feature>
<dbReference type="InterPro" id="IPR006016">
    <property type="entry name" value="UspA"/>
</dbReference>
<dbReference type="SUPFAM" id="SSF52402">
    <property type="entry name" value="Adenine nucleotide alpha hydrolases-like"/>
    <property type="match status" value="1"/>
</dbReference>
<dbReference type="InterPro" id="IPR014729">
    <property type="entry name" value="Rossmann-like_a/b/a_fold"/>
</dbReference>
<evidence type="ECO:0000313" key="5">
    <source>
        <dbReference type="EMBL" id="OAY58988.1"/>
    </source>
</evidence>
<dbReference type="EC" id="2.3.2.27" evidence="2"/>
<organism evidence="5">
    <name type="scientific">Manihot esculenta</name>
    <name type="common">Cassava</name>
    <name type="synonym">Jatropha manihot</name>
    <dbReference type="NCBI Taxonomy" id="3983"/>
    <lineage>
        <taxon>Eukaryota</taxon>
        <taxon>Viridiplantae</taxon>
        <taxon>Streptophyta</taxon>
        <taxon>Embryophyta</taxon>
        <taxon>Tracheophyta</taxon>
        <taxon>Spermatophyta</taxon>
        <taxon>Magnoliopsida</taxon>
        <taxon>eudicotyledons</taxon>
        <taxon>Gunneridae</taxon>
        <taxon>Pentapetalae</taxon>
        <taxon>rosids</taxon>
        <taxon>fabids</taxon>
        <taxon>Malpighiales</taxon>
        <taxon>Euphorbiaceae</taxon>
        <taxon>Crotonoideae</taxon>
        <taxon>Manihoteae</taxon>
        <taxon>Manihot</taxon>
    </lineage>
</organism>
<dbReference type="AlphaFoldDB" id="A0A2C9WIK7"/>
<comment type="catalytic activity">
    <reaction evidence="1">
        <text>S-ubiquitinyl-[E2 ubiquitin-conjugating enzyme]-L-cysteine + [acceptor protein]-L-lysine = [E2 ubiquitin-conjugating enzyme]-L-cysteine + N(6)-ubiquitinyl-[acceptor protein]-L-lysine.</text>
        <dbReference type="EC" id="2.3.2.27"/>
    </reaction>
</comment>
<evidence type="ECO:0000259" key="4">
    <source>
        <dbReference type="Pfam" id="PF00582"/>
    </source>
</evidence>
<keyword evidence="3" id="KW-0833">Ubl conjugation pathway</keyword>
<evidence type="ECO:0000256" key="1">
    <source>
        <dbReference type="ARBA" id="ARBA00000900"/>
    </source>
</evidence>
<evidence type="ECO:0000256" key="2">
    <source>
        <dbReference type="ARBA" id="ARBA00012483"/>
    </source>
</evidence>
<dbReference type="PANTHER" id="PTHR45647:SF25">
    <property type="entry name" value="ADENINE NUCLEOTIDE ALPHA HYDROLASES-LIKE SUPERFAMILY PROTEIN"/>
    <property type="match status" value="1"/>
</dbReference>